<accession>A0A3M7L118</accession>
<dbReference type="GO" id="GO:0004467">
    <property type="term" value="F:long-chain fatty acid-CoA ligase activity"/>
    <property type="evidence" value="ECO:0007669"/>
    <property type="project" value="TreeGrafter"/>
</dbReference>
<evidence type="ECO:0008006" key="3">
    <source>
        <dbReference type="Google" id="ProtNLM"/>
    </source>
</evidence>
<evidence type="ECO:0000313" key="1">
    <source>
        <dbReference type="EMBL" id="RMZ55899.1"/>
    </source>
</evidence>
<dbReference type="PANTHER" id="PTHR43272">
    <property type="entry name" value="LONG-CHAIN-FATTY-ACID--COA LIGASE"/>
    <property type="match status" value="1"/>
</dbReference>
<gene>
    <name evidence="1" type="ORF">APUTEX25_003865</name>
</gene>
<dbReference type="GO" id="GO:0005783">
    <property type="term" value="C:endoplasmic reticulum"/>
    <property type="evidence" value="ECO:0007669"/>
    <property type="project" value="TreeGrafter"/>
</dbReference>
<proteinExistence type="predicted"/>
<comment type="caution">
    <text evidence="1">The sequence shown here is derived from an EMBL/GenBank/DDBJ whole genome shotgun (WGS) entry which is preliminary data.</text>
</comment>
<reference evidence="2" key="1">
    <citation type="journal article" date="2018" name="Algal Res.">
        <title>Characterization of plant carbon substrate utilization by Auxenochlorella protothecoides.</title>
        <authorList>
            <person name="Vogler B.W."/>
            <person name="Starkenburg S.R."/>
            <person name="Sudasinghe N."/>
            <person name="Schambach J.Y."/>
            <person name="Rollin J.A."/>
            <person name="Pattathil S."/>
            <person name="Barry A.N."/>
        </authorList>
    </citation>
    <scope>NUCLEOTIDE SEQUENCE [LARGE SCALE GENOMIC DNA]</scope>
    <source>
        <strain evidence="2">UTEX 25</strain>
    </source>
</reference>
<evidence type="ECO:0000313" key="2">
    <source>
        <dbReference type="Proteomes" id="UP000279271"/>
    </source>
</evidence>
<dbReference type="AlphaFoldDB" id="A0A3M7L118"/>
<dbReference type="SUPFAM" id="SSF56801">
    <property type="entry name" value="Acetyl-CoA synthetase-like"/>
    <property type="match status" value="1"/>
</dbReference>
<sequence>MTPQGALKVIDRKKNIFKLAQGEYIAVEHLENVYNRSDALEQIWVHGESTESQLIAVVIPAKDWLKENGGKEALNKPEAKKAMVEELSKTAKANKLKGFEFVRAVHLDDEPWTPENNLLTPSLKVKRPQLKSKYEAELKQLYKDLKSGRK</sequence>
<protein>
    <recommendedName>
        <fullName evidence="3">AMP-binding enzyme C-terminal domain-containing protein</fullName>
    </recommendedName>
</protein>
<dbReference type="EMBL" id="QOKY01000158">
    <property type="protein sequence ID" value="RMZ55899.1"/>
    <property type="molecule type" value="Genomic_DNA"/>
</dbReference>
<dbReference type="PANTHER" id="PTHR43272:SF3">
    <property type="entry name" value="LONG CHAIN ACYL-COA SYNTHETASE 4"/>
    <property type="match status" value="1"/>
</dbReference>
<organism evidence="1 2">
    <name type="scientific">Auxenochlorella protothecoides</name>
    <name type="common">Green microalga</name>
    <name type="synonym">Chlorella protothecoides</name>
    <dbReference type="NCBI Taxonomy" id="3075"/>
    <lineage>
        <taxon>Eukaryota</taxon>
        <taxon>Viridiplantae</taxon>
        <taxon>Chlorophyta</taxon>
        <taxon>core chlorophytes</taxon>
        <taxon>Trebouxiophyceae</taxon>
        <taxon>Chlorellales</taxon>
        <taxon>Chlorellaceae</taxon>
        <taxon>Auxenochlorella</taxon>
    </lineage>
</organism>
<dbReference type="GO" id="GO:0016020">
    <property type="term" value="C:membrane"/>
    <property type="evidence" value="ECO:0007669"/>
    <property type="project" value="TreeGrafter"/>
</dbReference>
<name>A0A3M7L118_AUXPR</name>
<dbReference type="Proteomes" id="UP000279271">
    <property type="component" value="Unassembled WGS sequence"/>
</dbReference>